<evidence type="ECO:0000313" key="2">
    <source>
        <dbReference type="Proteomes" id="UP001434883"/>
    </source>
</evidence>
<accession>A0ABV0RX16</accession>
<dbReference type="Proteomes" id="UP001434883">
    <property type="component" value="Unassembled WGS sequence"/>
</dbReference>
<gene>
    <name evidence="1" type="ORF">XENOCAPTIV_026651</name>
</gene>
<name>A0ABV0RX16_9TELE</name>
<dbReference type="EMBL" id="JAHRIN010059484">
    <property type="protein sequence ID" value="MEQ2212172.1"/>
    <property type="molecule type" value="Genomic_DNA"/>
</dbReference>
<proteinExistence type="predicted"/>
<reference evidence="1 2" key="1">
    <citation type="submission" date="2021-06" db="EMBL/GenBank/DDBJ databases">
        <authorList>
            <person name="Palmer J.M."/>
        </authorList>
    </citation>
    <scope>NUCLEOTIDE SEQUENCE [LARGE SCALE GENOMIC DNA]</scope>
    <source>
        <strain evidence="1 2">XC_2019</strain>
        <tissue evidence="1">Muscle</tissue>
    </source>
</reference>
<protein>
    <submittedName>
        <fullName evidence="1">Uncharacterized protein</fullName>
    </submittedName>
</protein>
<comment type="caution">
    <text evidence="1">The sequence shown here is derived from an EMBL/GenBank/DDBJ whole genome shotgun (WGS) entry which is preliminary data.</text>
</comment>
<sequence length="101" mass="11781">MARNTFTHRGETPVGSFYFLYLYVLDMCEVQGSVSRCKLYDGDKARHCDGRVTVSMLVQRRRTWEASCSSEGHAHSAMFLSEPKQPCFTHRDRQYTDRDKH</sequence>
<keyword evidence="2" id="KW-1185">Reference proteome</keyword>
<evidence type="ECO:0000313" key="1">
    <source>
        <dbReference type="EMBL" id="MEQ2212172.1"/>
    </source>
</evidence>
<organism evidence="1 2">
    <name type="scientific">Xenoophorus captivus</name>
    <dbReference type="NCBI Taxonomy" id="1517983"/>
    <lineage>
        <taxon>Eukaryota</taxon>
        <taxon>Metazoa</taxon>
        <taxon>Chordata</taxon>
        <taxon>Craniata</taxon>
        <taxon>Vertebrata</taxon>
        <taxon>Euteleostomi</taxon>
        <taxon>Actinopterygii</taxon>
        <taxon>Neopterygii</taxon>
        <taxon>Teleostei</taxon>
        <taxon>Neoteleostei</taxon>
        <taxon>Acanthomorphata</taxon>
        <taxon>Ovalentaria</taxon>
        <taxon>Atherinomorphae</taxon>
        <taxon>Cyprinodontiformes</taxon>
        <taxon>Goodeidae</taxon>
        <taxon>Xenoophorus</taxon>
    </lineage>
</organism>